<keyword evidence="1" id="KW-1133">Transmembrane helix</keyword>
<organism evidence="2">
    <name type="scientific">Rhizochromulina marina</name>
    <dbReference type="NCBI Taxonomy" id="1034831"/>
    <lineage>
        <taxon>Eukaryota</taxon>
        <taxon>Sar</taxon>
        <taxon>Stramenopiles</taxon>
        <taxon>Ochrophyta</taxon>
        <taxon>Dictyochophyceae</taxon>
        <taxon>Rhizochromulinales</taxon>
        <taxon>Rhizochromulina</taxon>
    </lineage>
</organism>
<keyword evidence="1" id="KW-0812">Transmembrane</keyword>
<sequence>MEEEIAPGHMSVSANGDSFHSVANSMDEGATPEHSVYQFLSEDLLSESWHSMDSHSLSSLQQLALYASSWRVSTAVLLAFRATTLTLLLGSGFGVGWTVDASWHHGNPPPVYLTNWGLVSVTCYFMCATCLSVLFLFRRKHGFTTASSWLGIGPSRRLGFVLTGAQIVFEICLILEPLVAVGFWALIYPSAQSCAFPSCYTVHVAAALCVAVDATLNHLQLQLQNLVFVLGYTALWLVTQIAWVYTGHDPDYNVLTLRDSQSIYLCVGGFLGQGLLYFTLRWLLAKKPRPPF</sequence>
<dbReference type="GO" id="GO:0016020">
    <property type="term" value="C:membrane"/>
    <property type="evidence" value="ECO:0007669"/>
    <property type="project" value="TreeGrafter"/>
</dbReference>
<feature type="transmembrane region" description="Helical" evidence="1">
    <location>
        <begin position="75"/>
        <end position="96"/>
    </location>
</feature>
<dbReference type="AlphaFoldDB" id="A0A7S2RD42"/>
<dbReference type="EMBL" id="HBHJ01005070">
    <property type="protein sequence ID" value="CAD9667696.1"/>
    <property type="molecule type" value="Transcribed_RNA"/>
</dbReference>
<feature type="transmembrane region" description="Helical" evidence="1">
    <location>
        <begin position="200"/>
        <end position="219"/>
    </location>
</feature>
<feature type="transmembrane region" description="Helical" evidence="1">
    <location>
        <begin position="226"/>
        <end position="246"/>
    </location>
</feature>
<evidence type="ECO:0000256" key="1">
    <source>
        <dbReference type="SAM" id="Phobius"/>
    </source>
</evidence>
<feature type="transmembrane region" description="Helical" evidence="1">
    <location>
        <begin position="158"/>
        <end position="188"/>
    </location>
</feature>
<gene>
    <name evidence="2" type="ORF">RMAR1173_LOCUS3312</name>
</gene>
<dbReference type="PANTHER" id="PTHR12242">
    <property type="entry name" value="OS02G0130600 PROTEIN-RELATED"/>
    <property type="match status" value="1"/>
</dbReference>
<proteinExistence type="predicted"/>
<protein>
    <submittedName>
        <fullName evidence="2">Uncharacterized protein</fullName>
    </submittedName>
</protein>
<evidence type="ECO:0000313" key="2">
    <source>
        <dbReference type="EMBL" id="CAD9667696.1"/>
    </source>
</evidence>
<name>A0A7S2RD42_9STRA</name>
<keyword evidence="1" id="KW-0472">Membrane</keyword>
<reference evidence="2" key="1">
    <citation type="submission" date="2021-01" db="EMBL/GenBank/DDBJ databases">
        <authorList>
            <person name="Corre E."/>
            <person name="Pelletier E."/>
            <person name="Niang G."/>
            <person name="Scheremetjew M."/>
            <person name="Finn R."/>
            <person name="Kale V."/>
            <person name="Holt S."/>
            <person name="Cochrane G."/>
            <person name="Meng A."/>
            <person name="Brown T."/>
            <person name="Cohen L."/>
        </authorList>
    </citation>
    <scope>NUCLEOTIDE SEQUENCE</scope>
    <source>
        <strain evidence="2">CCMP1243</strain>
    </source>
</reference>
<accession>A0A7S2RD42</accession>
<feature type="transmembrane region" description="Helical" evidence="1">
    <location>
        <begin position="262"/>
        <end position="284"/>
    </location>
</feature>
<feature type="transmembrane region" description="Helical" evidence="1">
    <location>
        <begin position="116"/>
        <end position="137"/>
    </location>
</feature>